<keyword evidence="2" id="KW-0812">Transmembrane</keyword>
<sequence length="74" mass="7915">MAKKKARKVRHHKPAKAGRTIKSGRTAEDAYVMVQGWMFVVAFALMLGVGAIVGTFVNRALSESPTVAGASISR</sequence>
<keyword evidence="2" id="KW-1133">Transmembrane helix</keyword>
<organism evidence="3 4">
    <name type="scientific">Candidatus Gottesmanbacteria bacterium RBG_16_52_11</name>
    <dbReference type="NCBI Taxonomy" id="1798374"/>
    <lineage>
        <taxon>Bacteria</taxon>
        <taxon>Candidatus Gottesmaniibacteriota</taxon>
    </lineage>
</organism>
<gene>
    <name evidence="3" type="ORF">A2Z33_03785</name>
</gene>
<accession>A0A1F5YVY8</accession>
<evidence type="ECO:0000256" key="2">
    <source>
        <dbReference type="SAM" id="Phobius"/>
    </source>
</evidence>
<name>A0A1F5YVY8_9BACT</name>
<protein>
    <submittedName>
        <fullName evidence="3">Uncharacterized protein</fullName>
    </submittedName>
</protein>
<dbReference type="EMBL" id="MFJD01000004">
    <property type="protein sequence ID" value="OGG04243.1"/>
    <property type="molecule type" value="Genomic_DNA"/>
</dbReference>
<feature type="region of interest" description="Disordered" evidence="1">
    <location>
        <begin position="1"/>
        <end position="20"/>
    </location>
</feature>
<comment type="caution">
    <text evidence="3">The sequence shown here is derived from an EMBL/GenBank/DDBJ whole genome shotgun (WGS) entry which is preliminary data.</text>
</comment>
<proteinExistence type="predicted"/>
<feature type="compositionally biased region" description="Basic residues" evidence="1">
    <location>
        <begin position="1"/>
        <end position="16"/>
    </location>
</feature>
<evidence type="ECO:0000313" key="3">
    <source>
        <dbReference type="EMBL" id="OGG04243.1"/>
    </source>
</evidence>
<dbReference type="AlphaFoldDB" id="A0A1F5YVY8"/>
<dbReference type="Proteomes" id="UP000178448">
    <property type="component" value="Unassembled WGS sequence"/>
</dbReference>
<evidence type="ECO:0000256" key="1">
    <source>
        <dbReference type="SAM" id="MobiDB-lite"/>
    </source>
</evidence>
<evidence type="ECO:0000313" key="4">
    <source>
        <dbReference type="Proteomes" id="UP000178448"/>
    </source>
</evidence>
<reference evidence="3 4" key="1">
    <citation type="journal article" date="2016" name="Nat. Commun.">
        <title>Thousands of microbial genomes shed light on interconnected biogeochemical processes in an aquifer system.</title>
        <authorList>
            <person name="Anantharaman K."/>
            <person name="Brown C.T."/>
            <person name="Hug L.A."/>
            <person name="Sharon I."/>
            <person name="Castelle C.J."/>
            <person name="Probst A.J."/>
            <person name="Thomas B.C."/>
            <person name="Singh A."/>
            <person name="Wilkins M.J."/>
            <person name="Karaoz U."/>
            <person name="Brodie E.L."/>
            <person name="Williams K.H."/>
            <person name="Hubbard S.S."/>
            <person name="Banfield J.F."/>
        </authorList>
    </citation>
    <scope>NUCLEOTIDE SEQUENCE [LARGE SCALE GENOMIC DNA]</scope>
</reference>
<feature type="transmembrane region" description="Helical" evidence="2">
    <location>
        <begin position="30"/>
        <end position="57"/>
    </location>
</feature>
<keyword evidence="2" id="KW-0472">Membrane</keyword>